<evidence type="ECO:0000256" key="3">
    <source>
        <dbReference type="ARBA" id="ARBA00022989"/>
    </source>
</evidence>
<name>A1TE92_MYCVP</name>
<gene>
    <name evidence="7" type="ordered locus">Mvan_4718</name>
</gene>
<sequence length="122" mass="12961">MRETTMTQPPPPGNYPPPPPAGSPGYPPPQQPQGPQPSSNLVWGILTTLFCCLPFGIVSIVKASQVNGLWAQGRFAEAQAASDAAKKWAIWAALGAVAVWIIYAILYAVGAINMDFDTSSTY</sequence>
<dbReference type="HOGENOM" id="CLU_140587_0_2_11"/>
<dbReference type="EMBL" id="CP000511">
    <property type="protein sequence ID" value="ABM15492.1"/>
    <property type="molecule type" value="Genomic_DNA"/>
</dbReference>
<organism evidence="7 8">
    <name type="scientific">Mycolicibacterium vanbaalenii (strain DSM 7251 / JCM 13017 / BCRC 16820 / KCTC 9966 / NRRL B-24157 / PYR-1)</name>
    <name type="common">Mycobacterium vanbaalenii</name>
    <dbReference type="NCBI Taxonomy" id="350058"/>
    <lineage>
        <taxon>Bacteria</taxon>
        <taxon>Bacillati</taxon>
        <taxon>Actinomycetota</taxon>
        <taxon>Actinomycetes</taxon>
        <taxon>Mycobacteriales</taxon>
        <taxon>Mycobacteriaceae</taxon>
        <taxon>Mycolicibacterium</taxon>
    </lineage>
</organism>
<dbReference type="Proteomes" id="UP000009159">
    <property type="component" value="Chromosome"/>
</dbReference>
<dbReference type="InterPro" id="IPR007593">
    <property type="entry name" value="CD225/Dispanin_fam"/>
</dbReference>
<dbReference type="eggNOG" id="COG4640">
    <property type="taxonomic scope" value="Bacteria"/>
</dbReference>
<dbReference type="STRING" id="350058.Mvan_4718"/>
<dbReference type="GO" id="GO:0016020">
    <property type="term" value="C:membrane"/>
    <property type="evidence" value="ECO:0007669"/>
    <property type="project" value="UniProtKB-SubCell"/>
</dbReference>
<feature type="region of interest" description="Disordered" evidence="5">
    <location>
        <begin position="1"/>
        <end position="39"/>
    </location>
</feature>
<keyword evidence="3 6" id="KW-1133">Transmembrane helix</keyword>
<dbReference type="PANTHER" id="PTHR14948:SF25">
    <property type="entry name" value="DUF4190 DOMAIN-CONTAINING PROTEIN"/>
    <property type="match status" value="1"/>
</dbReference>
<evidence type="ECO:0000313" key="7">
    <source>
        <dbReference type="EMBL" id="ABM15492.1"/>
    </source>
</evidence>
<protein>
    <recommendedName>
        <fullName evidence="9">Interferon-induced transmembrane protein</fullName>
    </recommendedName>
</protein>
<keyword evidence="2 6" id="KW-0812">Transmembrane</keyword>
<evidence type="ECO:0000313" key="8">
    <source>
        <dbReference type="Proteomes" id="UP000009159"/>
    </source>
</evidence>
<dbReference type="AlphaFoldDB" id="A1TE92"/>
<reference evidence="7" key="1">
    <citation type="submission" date="2006-12" db="EMBL/GenBank/DDBJ databases">
        <title>Complete sequence of Mycobacterium vanbaalenii PYR-1.</title>
        <authorList>
            <consortium name="US DOE Joint Genome Institute"/>
            <person name="Copeland A."/>
            <person name="Lucas S."/>
            <person name="Lapidus A."/>
            <person name="Barry K."/>
            <person name="Detter J.C."/>
            <person name="Glavina del Rio T."/>
            <person name="Hammon N."/>
            <person name="Israni S."/>
            <person name="Dalin E."/>
            <person name="Tice H."/>
            <person name="Pitluck S."/>
            <person name="Singan V."/>
            <person name="Schmutz J."/>
            <person name="Larimer F."/>
            <person name="Land M."/>
            <person name="Hauser L."/>
            <person name="Kyrpides N."/>
            <person name="Anderson I.J."/>
            <person name="Miller C."/>
            <person name="Richardson P."/>
        </authorList>
    </citation>
    <scope>NUCLEOTIDE SEQUENCE [LARGE SCALE GENOMIC DNA]</scope>
    <source>
        <strain evidence="7">PYR-1</strain>
    </source>
</reference>
<feature type="transmembrane region" description="Helical" evidence="6">
    <location>
        <begin position="88"/>
        <end position="112"/>
    </location>
</feature>
<accession>A1TE92</accession>
<evidence type="ECO:0000256" key="2">
    <source>
        <dbReference type="ARBA" id="ARBA00022692"/>
    </source>
</evidence>
<feature type="compositionally biased region" description="Pro residues" evidence="5">
    <location>
        <begin position="8"/>
        <end position="35"/>
    </location>
</feature>
<evidence type="ECO:0000256" key="6">
    <source>
        <dbReference type="SAM" id="Phobius"/>
    </source>
</evidence>
<keyword evidence="8" id="KW-1185">Reference proteome</keyword>
<evidence type="ECO:0000256" key="5">
    <source>
        <dbReference type="SAM" id="MobiDB-lite"/>
    </source>
</evidence>
<keyword evidence="4 6" id="KW-0472">Membrane</keyword>
<dbReference type="PANTHER" id="PTHR14948">
    <property type="entry name" value="NG5"/>
    <property type="match status" value="1"/>
</dbReference>
<feature type="transmembrane region" description="Helical" evidence="6">
    <location>
        <begin position="41"/>
        <end position="61"/>
    </location>
</feature>
<dbReference type="KEGG" id="mva:Mvan_4718"/>
<comment type="subcellular location">
    <subcellularLocation>
        <location evidence="1">Membrane</location>
    </subcellularLocation>
</comment>
<evidence type="ECO:0000256" key="4">
    <source>
        <dbReference type="ARBA" id="ARBA00023136"/>
    </source>
</evidence>
<evidence type="ECO:0000256" key="1">
    <source>
        <dbReference type="ARBA" id="ARBA00004370"/>
    </source>
</evidence>
<dbReference type="InterPro" id="IPR051423">
    <property type="entry name" value="CD225/Dispanin"/>
</dbReference>
<evidence type="ECO:0008006" key="9">
    <source>
        <dbReference type="Google" id="ProtNLM"/>
    </source>
</evidence>
<proteinExistence type="predicted"/>
<dbReference type="Pfam" id="PF04505">
    <property type="entry name" value="CD225"/>
    <property type="match status" value="1"/>
</dbReference>